<evidence type="ECO:0000256" key="1">
    <source>
        <dbReference type="SAM" id="Phobius"/>
    </source>
</evidence>
<feature type="non-terminal residue" evidence="2">
    <location>
        <position position="398"/>
    </location>
</feature>
<name>A0A699IME8_TANCI</name>
<comment type="caution">
    <text evidence="2">The sequence shown here is derived from an EMBL/GenBank/DDBJ whole genome shotgun (WGS) entry which is preliminary data.</text>
</comment>
<sequence>MLLMQAQENGVVLDEEQFLFITGGQDNVVDEDVDEPSVQDLALNVDNLFQTNECDAFDSDVDEAPTAQTMFTANLSFADPIMMKPTRYMIQIFYLKNTIMITIRMLFVSIMKYMRCMAMYNQTALLTQMLNIQTQLTPEQIFWSKDVLKIKENALKEQTKSSKPIKALMVYPPNTPATLVPIVLPTKSQVKLNIFTLIQLFLEFEKTCKKRITPTGLTEGERGFEQTKECYLTEDIPFFKILKEQFEGIQKAPTKEIKEMKEIFKELETEVDQNVVNRKYDEIERKNLLITNDNLIVGFLSKEVFYIATYFELTASRFTEMHDAHTVVQARYLELKAELFKLNDKIQKDDHNELVKCFSNLEVQINEKIKCVTMDFVKPKVLAPGMYAIDVEPISLAV</sequence>
<gene>
    <name evidence="2" type="ORF">Tci_540848</name>
</gene>
<feature type="transmembrane region" description="Helical" evidence="1">
    <location>
        <begin position="92"/>
        <end position="114"/>
    </location>
</feature>
<protein>
    <recommendedName>
        <fullName evidence="3">Retrovirus-related Pol polyprotein from transposon TNT 1-94</fullName>
    </recommendedName>
</protein>
<keyword evidence="1" id="KW-0812">Transmembrane</keyword>
<organism evidence="2">
    <name type="scientific">Tanacetum cinerariifolium</name>
    <name type="common">Dalmatian daisy</name>
    <name type="synonym">Chrysanthemum cinerariifolium</name>
    <dbReference type="NCBI Taxonomy" id="118510"/>
    <lineage>
        <taxon>Eukaryota</taxon>
        <taxon>Viridiplantae</taxon>
        <taxon>Streptophyta</taxon>
        <taxon>Embryophyta</taxon>
        <taxon>Tracheophyta</taxon>
        <taxon>Spermatophyta</taxon>
        <taxon>Magnoliopsida</taxon>
        <taxon>eudicotyledons</taxon>
        <taxon>Gunneridae</taxon>
        <taxon>Pentapetalae</taxon>
        <taxon>asterids</taxon>
        <taxon>campanulids</taxon>
        <taxon>Asterales</taxon>
        <taxon>Asteraceae</taxon>
        <taxon>Asteroideae</taxon>
        <taxon>Anthemideae</taxon>
        <taxon>Anthemidinae</taxon>
        <taxon>Tanacetum</taxon>
    </lineage>
</organism>
<evidence type="ECO:0008006" key="3">
    <source>
        <dbReference type="Google" id="ProtNLM"/>
    </source>
</evidence>
<dbReference type="EMBL" id="BKCJ010310338">
    <property type="protein sequence ID" value="GEZ68875.1"/>
    <property type="molecule type" value="Genomic_DNA"/>
</dbReference>
<keyword evidence="1" id="KW-1133">Transmembrane helix</keyword>
<evidence type="ECO:0000313" key="2">
    <source>
        <dbReference type="EMBL" id="GEZ68875.1"/>
    </source>
</evidence>
<keyword evidence="1" id="KW-0472">Membrane</keyword>
<dbReference type="AlphaFoldDB" id="A0A699IME8"/>
<proteinExistence type="predicted"/>
<accession>A0A699IME8</accession>
<reference evidence="2" key="1">
    <citation type="journal article" date="2019" name="Sci. Rep.">
        <title>Draft genome of Tanacetum cinerariifolium, the natural source of mosquito coil.</title>
        <authorList>
            <person name="Yamashiro T."/>
            <person name="Shiraishi A."/>
            <person name="Satake H."/>
            <person name="Nakayama K."/>
        </authorList>
    </citation>
    <scope>NUCLEOTIDE SEQUENCE</scope>
</reference>